<dbReference type="EMBL" id="CM056815">
    <property type="protein sequence ID" value="KAJ8629411.1"/>
    <property type="molecule type" value="Genomic_DNA"/>
</dbReference>
<evidence type="ECO:0000313" key="2">
    <source>
        <dbReference type="Proteomes" id="UP001234297"/>
    </source>
</evidence>
<dbReference type="Proteomes" id="UP001234297">
    <property type="component" value="Chromosome 7"/>
</dbReference>
<evidence type="ECO:0000313" key="1">
    <source>
        <dbReference type="EMBL" id="KAJ8629411.1"/>
    </source>
</evidence>
<gene>
    <name evidence="1" type="ORF">MRB53_022734</name>
</gene>
<protein>
    <submittedName>
        <fullName evidence="1">Uncharacterized protein</fullName>
    </submittedName>
</protein>
<keyword evidence="2" id="KW-1185">Reference proteome</keyword>
<name>A0ACC2L7B3_PERAE</name>
<reference evidence="1 2" key="1">
    <citation type="journal article" date="2022" name="Hortic Res">
        <title>A haplotype resolved chromosomal level avocado genome allows analysis of novel avocado genes.</title>
        <authorList>
            <person name="Nath O."/>
            <person name="Fletcher S.J."/>
            <person name="Hayward A."/>
            <person name="Shaw L.M."/>
            <person name="Masouleh A.K."/>
            <person name="Furtado A."/>
            <person name="Henry R.J."/>
            <person name="Mitter N."/>
        </authorList>
    </citation>
    <scope>NUCLEOTIDE SEQUENCE [LARGE SCALE GENOMIC DNA]</scope>
    <source>
        <strain evidence="2">cv. Hass</strain>
    </source>
</reference>
<sequence>MDSIISAVIDEVCSQTSNGISLTHLWPRIQKNLSSAGLHLCNGVKQAIWNRILTTPGLNFQAGGSSLGSVDPSIQSVEESERLGLKIVAVDHLRDSFLGLYDLKEANSDLSALHRQALDRLAAARTNGITQSQLAKELGVEGNKIFYIVRSLECRQLIMRQSTIIRTKETGIEGENEMKNNSVVKTNLIHLYRFAKHLRLSSQQRVEITRSDAQNTCPDSEGNELTVENISEECSKKDVLIRDYLPAMKAVCEKLEEASDKVLVVSDIKQALGYRKSPGHRAWRNICHRLKDACLVEEFHAEVNKKVVTCLRLLKKFDPQNLQPKISTRSHDDSGIDQLVKCGKRGQITDELVELPIEHQLYDMIDAAGSKGIIVDEVRKRLGISHKRHYNRLGLMFQRFGFQLQPESHKKLAIYRVWTFENFNHSSTVFPSNSEVPDEHDISTQSTRDLLLHQQSSFPEDEFTSPDKCNVSTVQVRSESQSGCPENEQLVIWTADQLNSGNEVACTAHDLKLDAVSAAAESDAVPPKASSSSPVPQRYPCLAETAVSIRREQRILEKLQDEKFTITAELYRWLENFEKEKPTAMARKTLTRVLKKLQQKGQCRCVSVSVPVLTNCGRSRTTEVVLHPSIESLTPEILGQIYERFRTFDMQIRGQGLSRSKNGQPVPVLTGVKKTLSRVDKQAVTAEAMRVNGFVPAKMVRVKLLHNFLWSYMSSLSDWHDSLTSGKTCKSFVLETALKAMPLELFLQVVGSAQKSGNMVESCRRGLCLSDLPIHEYKCMMSTCATGRLSRMVDILCRLKLIRLVTDGHVGVMDSCAVLVYAMELKPYIEEPLSRALPSSSVNSSDLRPRIRHDFILSTMEVVDNYWKTLEYCYAAADPVAALQAFPGSAVHELCLNRSWTSIRVMTTEQRIELLERVSNDDPDKKIALKDCIKIAKDLNLSVEQVLRVSYDKQRSFIRRSTRDSKPTEQEDDGRSRTHGSISRKRKISLKERSIKRVKNDTEASELSIQRPQMAIGDVSNVDEEKDIPTSLEDREIHLRASDEEIHVNAVQDNGANEEDDRNCSSNTLHYFLRPRPTRQKKYIWTEKSERQLVIQYARYRAALGPRYNRVDWSSISDLPAPPDTCRRRMGALNRNLNVRKAVMRLCNQLGDRYAKHLQKVRQKELVNYTGPSSVSSFEEHCWDDFEDQNISVLVDEVLQCNRMMNQETYSSKRLGSRLEKEWSDYPQLDDTNLDTRASELERFHKHCGAPFSAGRRRSSRQCLPQKFIKLLNDKDISFSRRACESMAIANAVELLKVAFLSTSAAPSLLAATLRRYSEHDLFAAFSYLKEKKFMVVGQGSRPFVFSQKFWHSASSSPFPVNTGKRAAHFANWLHQREKDLMEDGINLRADVQCGDVFHLSALVSLGELSISPCLPDEGIGEADEQDLNCKEDEGKSYSGRMVKKQKPLCTEDSEFSARREKGFPGIIVSISRSSYSRARAMELFMDEENHCITSLHDKTYQPNSSSDLVYAGTQSVPNRLNPCHELGSSISVAVSSNESRWEAINSYAKLSLSAIVGGRQDVTLSPQLFETVHNAIHKAGDQGLNMEEISQTALMQGEEIAEAIVDVLQVCGLVVKANAYDCARVVDASYGRKYFLYPISGHSQGVVPASCDKSQLISNESSLSLPRKTQENASALQDTTFNISDGHKVTIIDLPEEAAKLHHDAHCGQGEILFENQMQVDGVSFEGGKSESCITADNLPAFWPILPWMNADGTTNTIIYKGLTRRVLGIVMQNPGIMEVDIVLRMGVLNPQSCRKLLELLVLDNHLIVREMHQKTSGNPPAILGSLLGNGVRSSVSTFCDCQQPQGVWEMKPCSFALTQITLISKI</sequence>
<comment type="caution">
    <text evidence="1">The sequence shown here is derived from an EMBL/GenBank/DDBJ whole genome shotgun (WGS) entry which is preliminary data.</text>
</comment>
<accession>A0ACC2L7B3</accession>
<organism evidence="1 2">
    <name type="scientific">Persea americana</name>
    <name type="common">Avocado</name>
    <dbReference type="NCBI Taxonomy" id="3435"/>
    <lineage>
        <taxon>Eukaryota</taxon>
        <taxon>Viridiplantae</taxon>
        <taxon>Streptophyta</taxon>
        <taxon>Embryophyta</taxon>
        <taxon>Tracheophyta</taxon>
        <taxon>Spermatophyta</taxon>
        <taxon>Magnoliopsida</taxon>
        <taxon>Magnoliidae</taxon>
        <taxon>Laurales</taxon>
        <taxon>Lauraceae</taxon>
        <taxon>Persea</taxon>
    </lineage>
</organism>
<proteinExistence type="predicted"/>